<evidence type="ECO:0000256" key="6">
    <source>
        <dbReference type="RuleBase" id="RU000461"/>
    </source>
</evidence>
<keyword evidence="9" id="KW-1185">Reference proteome</keyword>
<dbReference type="PRINTS" id="PR00385">
    <property type="entry name" value="P450"/>
</dbReference>
<keyword evidence="7" id="KW-1133">Transmembrane helix</keyword>
<dbReference type="Gene3D" id="1.10.630.10">
    <property type="entry name" value="Cytochrome P450"/>
    <property type="match status" value="1"/>
</dbReference>
<name>A0A024G367_9STRA</name>
<keyword evidence="7" id="KW-0812">Transmembrane</keyword>
<dbReference type="PANTHER" id="PTHR24296">
    <property type="entry name" value="CYTOCHROME P450"/>
    <property type="match status" value="1"/>
</dbReference>
<dbReference type="GO" id="GO:0006629">
    <property type="term" value="P:lipid metabolic process"/>
    <property type="evidence" value="ECO:0007669"/>
    <property type="project" value="UniProtKB-ARBA"/>
</dbReference>
<evidence type="ECO:0008006" key="10">
    <source>
        <dbReference type="Google" id="ProtNLM"/>
    </source>
</evidence>
<dbReference type="AlphaFoldDB" id="A0A024G367"/>
<evidence type="ECO:0000313" key="8">
    <source>
        <dbReference type="EMBL" id="CCI41210.1"/>
    </source>
</evidence>
<dbReference type="Proteomes" id="UP000053237">
    <property type="component" value="Unassembled WGS sequence"/>
</dbReference>
<dbReference type="GO" id="GO:0005506">
    <property type="term" value="F:iron ion binding"/>
    <property type="evidence" value="ECO:0007669"/>
    <property type="project" value="InterPro"/>
</dbReference>
<dbReference type="InterPro" id="IPR001128">
    <property type="entry name" value="Cyt_P450"/>
</dbReference>
<dbReference type="PRINTS" id="PR00463">
    <property type="entry name" value="EP450I"/>
</dbReference>
<comment type="caution">
    <text evidence="8">The sequence shown here is derived from an EMBL/GenBank/DDBJ whole genome shotgun (WGS) entry which is preliminary data.</text>
</comment>
<comment type="similarity">
    <text evidence="1 6">Belongs to the cytochrome P450 family.</text>
</comment>
<dbReference type="InterPro" id="IPR036396">
    <property type="entry name" value="Cyt_P450_sf"/>
</dbReference>
<dbReference type="SUPFAM" id="SSF48264">
    <property type="entry name" value="Cytochrome P450"/>
    <property type="match status" value="1"/>
</dbReference>
<dbReference type="InterPro" id="IPR002401">
    <property type="entry name" value="Cyt_P450_E_grp-I"/>
</dbReference>
<evidence type="ECO:0000256" key="1">
    <source>
        <dbReference type="ARBA" id="ARBA00010617"/>
    </source>
</evidence>
<evidence type="ECO:0000256" key="7">
    <source>
        <dbReference type="SAM" id="Phobius"/>
    </source>
</evidence>
<dbReference type="OrthoDB" id="6480556at2759"/>
<keyword evidence="4 5" id="KW-0408">Iron</keyword>
<dbReference type="Pfam" id="PF00067">
    <property type="entry name" value="p450"/>
    <property type="match status" value="1"/>
</dbReference>
<dbReference type="GO" id="GO:0016705">
    <property type="term" value="F:oxidoreductase activity, acting on paired donors, with incorporation or reduction of molecular oxygen"/>
    <property type="evidence" value="ECO:0007669"/>
    <property type="project" value="InterPro"/>
</dbReference>
<gene>
    <name evidence="8" type="ORF">BN9_019940</name>
</gene>
<keyword evidence="5 6" id="KW-0349">Heme</keyword>
<accession>A0A024G367</accession>
<feature type="transmembrane region" description="Helical" evidence="7">
    <location>
        <begin position="7"/>
        <end position="26"/>
    </location>
</feature>
<feature type="binding site" description="axial binding residue" evidence="5">
    <location>
        <position position="467"/>
    </location>
    <ligand>
        <name>heme</name>
        <dbReference type="ChEBI" id="CHEBI:30413"/>
    </ligand>
    <ligandPart>
        <name>Fe</name>
        <dbReference type="ChEBI" id="CHEBI:18248"/>
    </ligandPart>
</feature>
<dbReference type="GO" id="GO:0020037">
    <property type="term" value="F:heme binding"/>
    <property type="evidence" value="ECO:0007669"/>
    <property type="project" value="InterPro"/>
</dbReference>
<dbReference type="GO" id="GO:0004497">
    <property type="term" value="F:monooxygenase activity"/>
    <property type="evidence" value="ECO:0007669"/>
    <property type="project" value="UniProtKB-KW"/>
</dbReference>
<keyword evidence="3 6" id="KW-0560">Oxidoreductase</keyword>
<dbReference type="InterPro" id="IPR017972">
    <property type="entry name" value="Cyt_P450_CS"/>
</dbReference>
<keyword evidence="7" id="KW-0472">Membrane</keyword>
<evidence type="ECO:0000256" key="4">
    <source>
        <dbReference type="ARBA" id="ARBA00023004"/>
    </source>
</evidence>
<evidence type="ECO:0000256" key="3">
    <source>
        <dbReference type="ARBA" id="ARBA00023002"/>
    </source>
</evidence>
<dbReference type="InParanoid" id="A0A024G367"/>
<keyword evidence="2 5" id="KW-0479">Metal-binding</keyword>
<evidence type="ECO:0000256" key="5">
    <source>
        <dbReference type="PIRSR" id="PIRSR602401-1"/>
    </source>
</evidence>
<sequence>MWTLLQSLVQSYVFLLSIPIFIFWYYEHHKATNSLFRLPRPSSTLPFLGNTLDLGKKQRHRLHDWLTDECVRHAGKPWLMTSLGRPLSIVLTTTSTIEDVLQTQFETFVKGKISTEIAQDMFGEGIIAVDGEKWLHQRKISGRLFSSKMLRTTVEYEIIKHVETLIEYVSKACEMQQVIDFKSLMEYLTLDVFTKIGFGVDLDGLKGSAQYKTFMHAITRAPKVLQLRTSEPVWWWKLKKFLDYGNEKEFRQDIKIINDFIFDIINQSITKKTTKDADTTLESDSGRKDLIELFLDSAADSEIEITPKFIRDMTLTYIAAGKGTTSHSLCWIMVMLNRNPRVLEKIRNELHEKLPALIYGTVKTPTRKELGELIYLEAAIKESLRLNPAAPVNGRVANKDTILSDGTFVPEGTRAVISSYAIGRMKSIWGDDAAEYKPERWIDFDTGKLIQVSPFKFTVFHAGPRYCLGAKFAMMEMKMTIASLISRFDLPTLKDPFAITYELSLSLPIKGPLMIRPGLTSWVPPE</sequence>
<proteinExistence type="inferred from homology"/>
<comment type="cofactor">
    <cofactor evidence="5">
        <name>heme</name>
        <dbReference type="ChEBI" id="CHEBI:30413"/>
    </cofactor>
</comment>
<dbReference type="EMBL" id="CAIX01000016">
    <property type="protein sequence ID" value="CCI41210.1"/>
    <property type="molecule type" value="Genomic_DNA"/>
</dbReference>
<protein>
    <recommendedName>
        <fullName evidence="10">Cytochrome P450</fullName>
    </recommendedName>
</protein>
<dbReference type="PROSITE" id="PS00086">
    <property type="entry name" value="CYTOCHROME_P450"/>
    <property type="match status" value="1"/>
</dbReference>
<reference evidence="8 9" key="1">
    <citation type="submission" date="2012-05" db="EMBL/GenBank/DDBJ databases">
        <title>Recombination and specialization in a pathogen metapopulation.</title>
        <authorList>
            <person name="Gardiner A."/>
            <person name="Kemen E."/>
            <person name="Schultz-Larsen T."/>
            <person name="MacLean D."/>
            <person name="Van Oosterhout C."/>
            <person name="Jones J.D.G."/>
        </authorList>
    </citation>
    <scope>NUCLEOTIDE SEQUENCE [LARGE SCALE GENOMIC DNA]</scope>
    <source>
        <strain evidence="8 9">Ac Nc2</strain>
    </source>
</reference>
<dbReference type="CDD" id="cd11064">
    <property type="entry name" value="CYP86A"/>
    <property type="match status" value="1"/>
</dbReference>
<dbReference type="STRING" id="65357.A0A024G367"/>
<keyword evidence="6" id="KW-0503">Monooxygenase</keyword>
<evidence type="ECO:0000313" key="9">
    <source>
        <dbReference type="Proteomes" id="UP000053237"/>
    </source>
</evidence>
<organism evidence="8 9">
    <name type="scientific">Albugo candida</name>
    <dbReference type="NCBI Taxonomy" id="65357"/>
    <lineage>
        <taxon>Eukaryota</taxon>
        <taxon>Sar</taxon>
        <taxon>Stramenopiles</taxon>
        <taxon>Oomycota</taxon>
        <taxon>Peronosporomycetes</taxon>
        <taxon>Albuginales</taxon>
        <taxon>Albuginaceae</taxon>
        <taxon>Albugo</taxon>
    </lineage>
</organism>
<evidence type="ECO:0000256" key="2">
    <source>
        <dbReference type="ARBA" id="ARBA00022723"/>
    </source>
</evidence>